<dbReference type="STRING" id="83765.SAMN05660284_02511"/>
<dbReference type="EMBL" id="FOVE01000021">
    <property type="protein sequence ID" value="SFN91185.1"/>
    <property type="molecule type" value="Genomic_DNA"/>
</dbReference>
<accession>A0A1I5CW16</accession>
<reference evidence="2" key="1">
    <citation type="submission" date="2016-10" db="EMBL/GenBank/DDBJ databases">
        <authorList>
            <person name="Varghese N."/>
            <person name="Submissions S."/>
        </authorList>
    </citation>
    <scope>NUCLEOTIDE SEQUENCE [LARGE SCALE GENOMIC DNA]</scope>
    <source>
        <strain evidence="2">DSM 6150</strain>
    </source>
</reference>
<proteinExistence type="predicted"/>
<gene>
    <name evidence="1" type="ORF">SAMN05660284_02511</name>
</gene>
<evidence type="ECO:0000313" key="1">
    <source>
        <dbReference type="EMBL" id="SFN91185.1"/>
    </source>
</evidence>
<organism evidence="1 2">
    <name type="scientific">Formivibrio citricus</name>
    <dbReference type="NCBI Taxonomy" id="83765"/>
    <lineage>
        <taxon>Bacteria</taxon>
        <taxon>Pseudomonadati</taxon>
        <taxon>Pseudomonadota</taxon>
        <taxon>Betaproteobacteria</taxon>
        <taxon>Neisseriales</taxon>
        <taxon>Chitinibacteraceae</taxon>
        <taxon>Formivibrio</taxon>
    </lineage>
</organism>
<dbReference type="Proteomes" id="UP000242869">
    <property type="component" value="Unassembled WGS sequence"/>
</dbReference>
<sequence length="163" mass="18089">MASDPSMEIVTYRCDRVRTLDSGRHQRDASEYVEMTLEHAQGQDTGLVKARIHIAAASKDMTFKECARTLKDGSNFSDWFASECRGLGSHDATPYTIEPFLVGAYAGISPLVSQDGYAMREVLTKIGASLGTGTPERTFVIYANRKPLYEFFCFERKTAAGQQ</sequence>
<dbReference type="AlphaFoldDB" id="A0A1I5CW16"/>
<name>A0A1I5CW16_9NEIS</name>
<protein>
    <submittedName>
        <fullName evidence="1">Uncharacterized protein</fullName>
    </submittedName>
</protein>
<keyword evidence="2" id="KW-1185">Reference proteome</keyword>
<evidence type="ECO:0000313" key="2">
    <source>
        <dbReference type="Proteomes" id="UP000242869"/>
    </source>
</evidence>